<reference evidence="1" key="1">
    <citation type="submission" date="2019-11" db="UniProtKB">
        <authorList>
            <consortium name="WormBaseParasite"/>
        </authorList>
    </citation>
    <scope>IDENTIFICATION</scope>
</reference>
<dbReference type="InterPro" id="IPR035940">
    <property type="entry name" value="CAP_sf"/>
</dbReference>
<dbReference type="WBParaSite" id="MCU_011019-RA">
    <property type="protein sequence ID" value="MCU_011019-RA"/>
    <property type="gene ID" value="MCU_011019"/>
</dbReference>
<dbReference type="SUPFAM" id="SSF55797">
    <property type="entry name" value="PR-1-like"/>
    <property type="match status" value="1"/>
</dbReference>
<dbReference type="Gene3D" id="3.40.33.10">
    <property type="entry name" value="CAP"/>
    <property type="match status" value="1"/>
</dbReference>
<sequence>MVWATTTEVGCSIRKCSEEYYLMCIYRPGNDTLLGRPYEEGASCSKCPEGYGCYRNQCSVDALPVTDYHTTNPQTNPETTVSVEITDASNPT</sequence>
<accession>A0A5K3FXT3</accession>
<name>A0A5K3FXT3_MESCO</name>
<organism evidence="1">
    <name type="scientific">Mesocestoides corti</name>
    <name type="common">Flatworm</name>
    <dbReference type="NCBI Taxonomy" id="53468"/>
    <lineage>
        <taxon>Eukaryota</taxon>
        <taxon>Metazoa</taxon>
        <taxon>Spiralia</taxon>
        <taxon>Lophotrochozoa</taxon>
        <taxon>Platyhelminthes</taxon>
        <taxon>Cestoda</taxon>
        <taxon>Eucestoda</taxon>
        <taxon>Cyclophyllidea</taxon>
        <taxon>Mesocestoididae</taxon>
        <taxon>Mesocestoides</taxon>
    </lineage>
</organism>
<evidence type="ECO:0000313" key="1">
    <source>
        <dbReference type="WBParaSite" id="MCU_011019-RA"/>
    </source>
</evidence>
<dbReference type="AlphaFoldDB" id="A0A5K3FXT3"/>
<protein>
    <submittedName>
        <fullName evidence="1">SCP domain-containing protein</fullName>
    </submittedName>
</protein>
<proteinExistence type="predicted"/>